<comment type="caution">
    <text evidence="1">The sequence shown here is derived from an EMBL/GenBank/DDBJ whole genome shotgun (WGS) entry which is preliminary data.</text>
</comment>
<evidence type="ECO:0000313" key="2">
    <source>
        <dbReference type="Proteomes" id="UP000651482"/>
    </source>
</evidence>
<proteinExistence type="predicted"/>
<keyword evidence="2" id="KW-1185">Reference proteome</keyword>
<dbReference type="EMBL" id="JACRSN010000007">
    <property type="protein sequence ID" value="MBC8533590.1"/>
    <property type="molecule type" value="Genomic_DNA"/>
</dbReference>
<dbReference type="AlphaFoldDB" id="A0A926D711"/>
<dbReference type="RefSeq" id="WP_249319103.1">
    <property type="nucleotide sequence ID" value="NZ_JACRSN010000007.1"/>
</dbReference>
<reference evidence="1" key="1">
    <citation type="submission" date="2020-08" db="EMBL/GenBank/DDBJ databases">
        <title>Genome public.</title>
        <authorList>
            <person name="Liu C."/>
            <person name="Sun Q."/>
        </authorList>
    </citation>
    <scope>NUCLEOTIDE SEQUENCE</scope>
    <source>
        <strain evidence="1">NSJ-40</strain>
    </source>
</reference>
<accession>A0A926D711</accession>
<organism evidence="1 2">
    <name type="scientific">Yeguia hominis</name>
    <dbReference type="NCBI Taxonomy" id="2763662"/>
    <lineage>
        <taxon>Bacteria</taxon>
        <taxon>Bacillati</taxon>
        <taxon>Bacillota</taxon>
        <taxon>Clostridia</taxon>
        <taxon>Eubacteriales</taxon>
        <taxon>Yeguiaceae</taxon>
        <taxon>Yeguia</taxon>
    </lineage>
</organism>
<evidence type="ECO:0000313" key="1">
    <source>
        <dbReference type="EMBL" id="MBC8533590.1"/>
    </source>
</evidence>
<dbReference type="InterPro" id="IPR029083">
    <property type="entry name" value="Imm32"/>
</dbReference>
<name>A0A926D711_9FIRM</name>
<sequence length="84" mass="9676">MNLYVPMYSEKGFSFVWEEGFAIKCSTDGSIVQIEANKEGLISLARHMLELSQENVPEFEHIHLDEYNSLENNSVELIIVKKEL</sequence>
<gene>
    <name evidence="1" type="ORF">IAG03_06135</name>
</gene>
<protein>
    <submittedName>
        <fullName evidence="1">Uncharacterized protein</fullName>
    </submittedName>
</protein>
<dbReference type="Proteomes" id="UP000651482">
    <property type="component" value="Unassembled WGS sequence"/>
</dbReference>
<dbReference type="Pfam" id="PF15566">
    <property type="entry name" value="Imm32"/>
    <property type="match status" value="1"/>
</dbReference>